<accession>A0A1R4A480</accession>
<sequence length="109" mass="12426">MNIAHIGTDTIAPRFSHLHPEALDERDRRESAMREWVESYVDDWADGDLYDSGTTYSGPQEAFIERYPSALAELMQAFRSGDNEQIRHAGERVGRAMEQIVREQAEKAA</sequence>
<dbReference type="Proteomes" id="UP001322512">
    <property type="component" value="Chromosome"/>
</dbReference>
<evidence type="ECO:0000313" key="2">
    <source>
        <dbReference type="EMBL" id="WPU48110.1"/>
    </source>
</evidence>
<dbReference type="EMBL" id="FN869568">
    <property type="protein sequence ID" value="SJK83765.1"/>
    <property type="molecule type" value="Genomic_DNA"/>
</dbReference>
<name>A0A1R4A480_HALED</name>
<reference evidence="1" key="2">
    <citation type="submission" date="2010-05" db="EMBL/GenBank/DDBJ databases">
        <title>Revision and reannotation of the Halomonas elongata DSM 2581(T) genome.</title>
        <authorList>
            <person name="Pfeiffer F."/>
            <person name="Bagyan I."/>
            <person name="Alfaro-Espinoza G."/>
            <person name="Zamora-Lagos M.A."/>
            <person name="Habermann B."/>
            <person name="Oesterhelt D."/>
            <person name="Kunte H.J."/>
        </authorList>
    </citation>
    <scope>NUCLEOTIDE SEQUENCE</scope>
    <source>
        <strain evidence="1">Type strain: DSM 2581</strain>
    </source>
</reference>
<dbReference type="AlphaFoldDB" id="A0A1R4A480"/>
<evidence type="ECO:0000313" key="4">
    <source>
        <dbReference type="Proteomes" id="UP001322512"/>
    </source>
</evidence>
<dbReference type="RefSeq" id="WP_041601956.1">
    <property type="nucleotide sequence ID" value="NC_014532.2"/>
</dbReference>
<dbReference type="Proteomes" id="UP000008707">
    <property type="component" value="Chromosome"/>
</dbReference>
<evidence type="ECO:0000313" key="3">
    <source>
        <dbReference type="Proteomes" id="UP000008707"/>
    </source>
</evidence>
<dbReference type="EMBL" id="CP139472">
    <property type="protein sequence ID" value="WPU48110.1"/>
    <property type="molecule type" value="Genomic_DNA"/>
</dbReference>
<protein>
    <submittedName>
        <fullName evidence="1">Uncharacterized protein</fullName>
    </submittedName>
</protein>
<dbReference type="GeneID" id="91009387"/>
<reference evidence="3" key="3">
    <citation type="journal article" date="2011" name="Environ. Microbiol.">
        <title>A blueprint of ectoine metabolism from the genome of the industrial producer Halomonas elongata DSM 2581(T).</title>
        <authorList>
            <person name="Schwibbert K."/>
            <person name="Marin-Sanguino A."/>
            <person name="Bagyan I."/>
            <person name="Heidrich G."/>
            <person name="Lentzen G."/>
            <person name="Seitz H."/>
            <person name="Rampp M."/>
            <person name="Schuster S.C."/>
            <person name="Klenk H.P."/>
            <person name="Pfeiffer F."/>
            <person name="Oesterhelt D."/>
            <person name="Kunte H.J."/>
        </authorList>
    </citation>
    <scope>NUCLEOTIDE SEQUENCE [LARGE SCALE GENOMIC DNA]</scope>
    <source>
        <strain evidence="3">ATCC 33173 / DSM 2581 / NBRC 15536 / NCIMB 2198 / 1H9</strain>
    </source>
</reference>
<proteinExistence type="predicted"/>
<dbReference type="KEGG" id="hel:HELO_2106A"/>
<keyword evidence="4" id="KW-1185">Reference proteome</keyword>
<reference evidence="2 4" key="4">
    <citation type="submission" date="2023-11" db="EMBL/GenBank/DDBJ databases">
        <title>MicrobeMod: A computational toolkit for identifying prokaryotic methylation and restriction-modification with nanopore sequencing.</title>
        <authorList>
            <person name="Crits-Christoph A."/>
            <person name="Kang S.C."/>
            <person name="Lee H."/>
            <person name="Ostrov N."/>
        </authorList>
    </citation>
    <scope>NUCLEOTIDE SEQUENCE [LARGE SCALE GENOMIC DNA]</scope>
    <source>
        <strain evidence="2 4">ATCC 33173</strain>
    </source>
</reference>
<reference evidence="1" key="1">
    <citation type="journal article" date="2010" name="Environ. Microbiol.">
        <title>A blueprint of ectoine metabolism from the genome of the industrial producer Halomonas elongata DSM 2581(T).</title>
        <authorList>
            <person name="Schwibbert K."/>
            <person name="Marin-Sanguino A."/>
            <person name="Bagyan I."/>
            <person name="Heidrich G."/>
            <person name="Lentzen G."/>
            <person name="Seitz H."/>
            <person name="Rampp M."/>
            <person name="Schuster S.C."/>
            <person name="Klenk H.P."/>
            <person name="Pfeiffer F."/>
            <person name="Oesterhelt D."/>
            <person name="Kunte H.J."/>
        </authorList>
    </citation>
    <scope>NUCLEOTIDE SEQUENCE</scope>
    <source>
        <strain evidence="1">Type strain: DSM 2581</strain>
    </source>
</reference>
<organism evidence="1 3">
    <name type="scientific">Halomonas elongata (strain ATCC 33173 / DSM 2581 / NBRC 15536 / NCIMB 2198 / 1H9)</name>
    <dbReference type="NCBI Taxonomy" id="768066"/>
    <lineage>
        <taxon>Bacteria</taxon>
        <taxon>Pseudomonadati</taxon>
        <taxon>Pseudomonadota</taxon>
        <taxon>Gammaproteobacteria</taxon>
        <taxon>Oceanospirillales</taxon>
        <taxon>Halomonadaceae</taxon>
        <taxon>Halomonas</taxon>
    </lineage>
</organism>
<gene>
    <name evidence="1" type="ORF">HELO_2106A</name>
    <name evidence="2" type="ORF">SR933_04270</name>
</gene>
<evidence type="ECO:0000313" key="1">
    <source>
        <dbReference type="EMBL" id="SJK83765.1"/>
    </source>
</evidence>